<dbReference type="PANTHER" id="PTHR43311">
    <property type="entry name" value="GLUTAMATE--TRNA LIGASE"/>
    <property type="match status" value="1"/>
</dbReference>
<dbReference type="InterPro" id="IPR001412">
    <property type="entry name" value="aa-tRNA-synth_I_CS"/>
</dbReference>
<sequence>MIVTRFAPSPTGLLHLGHAYSLAQGARAARDGQLKLRIDDLDPGRCRPEFVDGIMEDMDWLGVRFDGDVMVESQRVDAYEDALDSLRQRGLLYACFCTRKDIVAALNAPHGDPGAHYPGTCRGLPDHPVRREAEPHSWRLDGKKALEMAGGLPSWRDHDGTNHRGREEDIGDAILARKDAPAAYHLACVLDDAAQGVNLVTRSADLEGSTTIQRLLQILLDLPEPSYLHHRLVVDAGTGKRLSKRDEAPTLKAMRDKGVDGPALLEGLMDERLPLGFALADPT</sequence>
<dbReference type="Proteomes" id="UP001155128">
    <property type="component" value="Unassembled WGS sequence"/>
</dbReference>
<dbReference type="AlphaFoldDB" id="A0A9X2J3D1"/>
<dbReference type="NCBIfam" id="NF004315">
    <property type="entry name" value="PRK05710.1-4"/>
    <property type="match status" value="1"/>
</dbReference>
<evidence type="ECO:0000256" key="5">
    <source>
        <dbReference type="ARBA" id="ARBA00022840"/>
    </source>
</evidence>
<proteinExistence type="inferred from homology"/>
<comment type="similarity">
    <text evidence="7">Belongs to the class-I aminoacyl-tRNA synthetase family.</text>
</comment>
<keyword evidence="3 7" id="KW-0547">Nucleotide-binding</keyword>
<dbReference type="InterPro" id="IPR049940">
    <property type="entry name" value="GluQ/Sye"/>
</dbReference>
<evidence type="ECO:0000256" key="3">
    <source>
        <dbReference type="ARBA" id="ARBA00022741"/>
    </source>
</evidence>
<dbReference type="EC" id="6.1.1.-" evidence="9"/>
<keyword evidence="6 7" id="KW-0030">Aminoacyl-tRNA synthetase</keyword>
<evidence type="ECO:0000256" key="6">
    <source>
        <dbReference type="ARBA" id="ARBA00023146"/>
    </source>
</evidence>
<evidence type="ECO:0000256" key="7">
    <source>
        <dbReference type="RuleBase" id="RU363037"/>
    </source>
</evidence>
<evidence type="ECO:0000313" key="10">
    <source>
        <dbReference type="Proteomes" id="UP001155128"/>
    </source>
</evidence>
<dbReference type="PROSITE" id="PS00178">
    <property type="entry name" value="AA_TRNA_LIGASE_I"/>
    <property type="match status" value="1"/>
</dbReference>
<feature type="domain" description="Glutamyl/glutaminyl-tRNA synthetase class Ib catalytic" evidence="8">
    <location>
        <begin position="2"/>
        <end position="268"/>
    </location>
</feature>
<evidence type="ECO:0000259" key="8">
    <source>
        <dbReference type="Pfam" id="PF00749"/>
    </source>
</evidence>
<dbReference type="Pfam" id="PF00749">
    <property type="entry name" value="tRNA-synt_1c"/>
    <property type="match status" value="1"/>
</dbReference>
<keyword evidence="10" id="KW-1185">Reference proteome</keyword>
<evidence type="ECO:0000313" key="9">
    <source>
        <dbReference type="EMBL" id="MCM8557935.1"/>
    </source>
</evidence>
<evidence type="ECO:0000256" key="2">
    <source>
        <dbReference type="ARBA" id="ARBA00022723"/>
    </source>
</evidence>
<dbReference type="GO" id="GO:0005524">
    <property type="term" value="F:ATP binding"/>
    <property type="evidence" value="ECO:0007669"/>
    <property type="project" value="UniProtKB-KW"/>
</dbReference>
<dbReference type="SUPFAM" id="SSF52374">
    <property type="entry name" value="Nucleotidylyl transferase"/>
    <property type="match status" value="1"/>
</dbReference>
<keyword evidence="2" id="KW-0479">Metal-binding</keyword>
<dbReference type="EMBL" id="JAMSHT010000001">
    <property type="protein sequence ID" value="MCM8557935.1"/>
    <property type="molecule type" value="Genomic_DNA"/>
</dbReference>
<dbReference type="GO" id="GO:0005829">
    <property type="term" value="C:cytosol"/>
    <property type="evidence" value="ECO:0007669"/>
    <property type="project" value="TreeGrafter"/>
</dbReference>
<keyword evidence="5 7" id="KW-0067">ATP-binding</keyword>
<protein>
    <submittedName>
        <fullName evidence="9">tRNA glutamyl-Q(34) synthetase GluQRS</fullName>
        <ecNumber evidence="9">6.1.1.-</ecNumber>
    </submittedName>
</protein>
<evidence type="ECO:0000256" key="1">
    <source>
        <dbReference type="ARBA" id="ARBA00022598"/>
    </source>
</evidence>
<keyword evidence="1 7" id="KW-0436">Ligase</keyword>
<organism evidence="9 10">
    <name type="scientific">Sphingomicrobium sediminis</name>
    <dbReference type="NCBI Taxonomy" id="2950949"/>
    <lineage>
        <taxon>Bacteria</taxon>
        <taxon>Pseudomonadati</taxon>
        <taxon>Pseudomonadota</taxon>
        <taxon>Alphaproteobacteria</taxon>
        <taxon>Sphingomonadales</taxon>
        <taxon>Sphingomonadaceae</taxon>
        <taxon>Sphingomicrobium</taxon>
    </lineage>
</organism>
<keyword evidence="4" id="KW-0862">Zinc</keyword>
<dbReference type="RefSeq" id="WP_252114436.1">
    <property type="nucleotide sequence ID" value="NZ_JAMSHT010000001.1"/>
</dbReference>
<accession>A0A9X2J3D1</accession>
<dbReference type="GO" id="GO:0004818">
    <property type="term" value="F:glutamate-tRNA ligase activity"/>
    <property type="evidence" value="ECO:0007669"/>
    <property type="project" value="TreeGrafter"/>
</dbReference>
<dbReference type="GO" id="GO:0006424">
    <property type="term" value="P:glutamyl-tRNA aminoacylation"/>
    <property type="evidence" value="ECO:0007669"/>
    <property type="project" value="TreeGrafter"/>
</dbReference>
<dbReference type="Gene3D" id="3.40.50.620">
    <property type="entry name" value="HUPs"/>
    <property type="match status" value="1"/>
</dbReference>
<dbReference type="InterPro" id="IPR014729">
    <property type="entry name" value="Rossmann-like_a/b/a_fold"/>
</dbReference>
<keyword evidence="7" id="KW-0648">Protein biosynthesis</keyword>
<dbReference type="PRINTS" id="PR00987">
    <property type="entry name" value="TRNASYNTHGLU"/>
</dbReference>
<gene>
    <name evidence="9" type="primary">gluQRS</name>
    <name evidence="9" type="ORF">NDO55_08895</name>
</gene>
<dbReference type="InterPro" id="IPR020058">
    <property type="entry name" value="Glu/Gln-tRNA-synth_Ib_cat-dom"/>
</dbReference>
<dbReference type="InterPro" id="IPR000924">
    <property type="entry name" value="Glu/Gln-tRNA-synth"/>
</dbReference>
<evidence type="ECO:0000256" key="4">
    <source>
        <dbReference type="ARBA" id="ARBA00022833"/>
    </source>
</evidence>
<comment type="caution">
    <text evidence="9">The sequence shown here is derived from an EMBL/GenBank/DDBJ whole genome shotgun (WGS) entry which is preliminary data.</text>
</comment>
<dbReference type="PANTHER" id="PTHR43311:SF1">
    <property type="entry name" value="GLUTAMYL-Q TRNA(ASP) SYNTHETASE"/>
    <property type="match status" value="1"/>
</dbReference>
<name>A0A9X2J3D1_9SPHN</name>
<reference evidence="9" key="1">
    <citation type="submission" date="2022-06" db="EMBL/GenBank/DDBJ databases">
        <title>Sphingomicrobium sedimins sp. nov., a marine bacterium isolated from tidal flat.</title>
        <authorList>
            <person name="Kim C.-H."/>
            <person name="Yoo Y."/>
            <person name="Kim J.-J."/>
        </authorList>
    </citation>
    <scope>NUCLEOTIDE SEQUENCE</scope>
    <source>
        <strain evidence="9">GRR-S6-50</strain>
    </source>
</reference>